<organism evidence="1 2">
    <name type="scientific">Eiseniibacteriota bacterium</name>
    <dbReference type="NCBI Taxonomy" id="2212470"/>
    <lineage>
        <taxon>Bacteria</taxon>
        <taxon>Candidatus Eiseniibacteriota</taxon>
    </lineage>
</organism>
<dbReference type="Proteomes" id="UP000320184">
    <property type="component" value="Unassembled WGS sequence"/>
</dbReference>
<evidence type="ECO:0000313" key="1">
    <source>
        <dbReference type="EMBL" id="TMQ50258.1"/>
    </source>
</evidence>
<dbReference type="EMBL" id="VBOT01000103">
    <property type="protein sequence ID" value="TMQ50258.1"/>
    <property type="molecule type" value="Genomic_DNA"/>
</dbReference>
<gene>
    <name evidence="1" type="ORF">E6K73_08245</name>
</gene>
<comment type="caution">
    <text evidence="1">The sequence shown here is derived from an EMBL/GenBank/DDBJ whole genome shotgun (WGS) entry which is preliminary data.</text>
</comment>
<accession>A0A538SFW0</accession>
<protein>
    <recommendedName>
        <fullName evidence="3">HNH endonuclease</fullName>
    </recommendedName>
</protein>
<reference evidence="1 2" key="1">
    <citation type="journal article" date="2019" name="Nat. Microbiol.">
        <title>Mediterranean grassland soil C-N compound turnover is dependent on rainfall and depth, and is mediated by genomically divergent microorganisms.</title>
        <authorList>
            <person name="Diamond S."/>
            <person name="Andeer P.F."/>
            <person name="Li Z."/>
            <person name="Crits-Christoph A."/>
            <person name="Burstein D."/>
            <person name="Anantharaman K."/>
            <person name="Lane K.R."/>
            <person name="Thomas B.C."/>
            <person name="Pan C."/>
            <person name="Northen T.R."/>
            <person name="Banfield J.F."/>
        </authorList>
    </citation>
    <scope>NUCLEOTIDE SEQUENCE [LARGE SCALE GENOMIC DNA]</scope>
    <source>
        <strain evidence="1">WS_3</strain>
    </source>
</reference>
<evidence type="ECO:0008006" key="3">
    <source>
        <dbReference type="Google" id="ProtNLM"/>
    </source>
</evidence>
<dbReference type="AlphaFoldDB" id="A0A538SFW0"/>
<evidence type="ECO:0000313" key="2">
    <source>
        <dbReference type="Proteomes" id="UP000320184"/>
    </source>
</evidence>
<sequence length="378" mass="41874">MARSYSLVHLADGILLSNLAALVARDRGTTAELLAHIAEVDTRRLYVPEGFPSMFLYCVHQLRLSEDSAYKRIQAARTARQFPHIFDALAYGRLHLTAVKLLGPYLTPGNATELLEAAARKTTREVEQLLAERFPRSETLALVETLPPSPPLPHDQRSPGPVETCASDGIQAAGTLAPRRVGPVAAPRTTVTPEAPERFLFQFTVGRDTHDDLRYAQALLSHVIRSGDVAEVIARALKALIRELEKRKFAATSRPRSGHRRATARRCIPAHVMRAVWERDGGRCTFVGPAGQRCPARAFLQFDHIDPVALGGQATVDRIRLRCAAHNQYAAECTFGTEFMRHKREEARRARAEARRAAAARRLALFRSSPFPSLVLCS</sequence>
<name>A0A538SFW0_UNCEI</name>
<proteinExistence type="predicted"/>